<gene>
    <name evidence="3" type="ORF">AAU01_10890</name>
</gene>
<dbReference type="InterPro" id="IPR013974">
    <property type="entry name" value="SAF"/>
</dbReference>
<sequence length="214" mass="22436">MGQSVGVTAARLKKPSWKDPRLLIGLLLVLGSVAGVIALVGSADRTTQVYAAREDIAVGQTVTEEDLAVVKVRLDDVEAEYVTVENGLAEGRVALQRVAKNQLIPRESMGAADALDRKPVAIAMEEELPPQAVPGARVDVWISMPGSSSAFEEPELLLPGAEISGMTAGSTALGSAKTTVVMVLVTDEQMPKLLGAQANKAKVSVVWNPSGVVR</sequence>
<keyword evidence="3" id="KW-0969">Cilium</keyword>
<dbReference type="GeneID" id="97301541"/>
<keyword evidence="1" id="KW-1133">Transmembrane helix</keyword>
<dbReference type="SMART" id="SM00858">
    <property type="entry name" value="SAF"/>
    <property type="match status" value="1"/>
</dbReference>
<feature type="domain" description="SAF" evidence="2">
    <location>
        <begin position="47"/>
        <end position="110"/>
    </location>
</feature>
<dbReference type="OrthoDB" id="5192391at2"/>
<keyword evidence="1" id="KW-0472">Membrane</keyword>
<keyword evidence="4" id="KW-1185">Reference proteome</keyword>
<dbReference type="CDD" id="cd11614">
    <property type="entry name" value="SAF_CpaB_FlgA_like"/>
    <property type="match status" value="1"/>
</dbReference>
<dbReference type="EMBL" id="BJMD01000006">
    <property type="protein sequence ID" value="GEB18334.1"/>
    <property type="molecule type" value="Genomic_DNA"/>
</dbReference>
<protein>
    <submittedName>
        <fullName evidence="3">Flagellar protein FlgA</fullName>
    </submittedName>
</protein>
<dbReference type="RefSeq" id="WP_141282405.1">
    <property type="nucleotide sequence ID" value="NZ_BAAAWK010000001.1"/>
</dbReference>
<comment type="caution">
    <text evidence="3">The sequence shown here is derived from an EMBL/GenBank/DDBJ whole genome shotgun (WGS) entry which is preliminary data.</text>
</comment>
<dbReference type="Proteomes" id="UP000317715">
    <property type="component" value="Unassembled WGS sequence"/>
</dbReference>
<keyword evidence="3" id="KW-0966">Cell projection</keyword>
<dbReference type="AlphaFoldDB" id="A0A4Y3N8T5"/>
<evidence type="ECO:0000259" key="2">
    <source>
        <dbReference type="SMART" id="SM00858"/>
    </source>
</evidence>
<dbReference type="Pfam" id="PF08666">
    <property type="entry name" value="SAF"/>
    <property type="match status" value="1"/>
</dbReference>
<evidence type="ECO:0000313" key="3">
    <source>
        <dbReference type="EMBL" id="GEB18334.1"/>
    </source>
</evidence>
<reference evidence="3 4" key="1">
    <citation type="submission" date="2019-06" db="EMBL/GenBank/DDBJ databases">
        <title>Whole genome shotgun sequence of Paenarthrobacter aurescens NBRC 12136.</title>
        <authorList>
            <person name="Hosoyama A."/>
            <person name="Uohara A."/>
            <person name="Ohji S."/>
            <person name="Ichikawa N."/>
        </authorList>
    </citation>
    <scope>NUCLEOTIDE SEQUENCE [LARGE SCALE GENOMIC DNA]</scope>
    <source>
        <strain evidence="3 4">NBRC 12136</strain>
    </source>
</reference>
<evidence type="ECO:0000313" key="4">
    <source>
        <dbReference type="Proteomes" id="UP000317715"/>
    </source>
</evidence>
<feature type="transmembrane region" description="Helical" evidence="1">
    <location>
        <begin position="21"/>
        <end position="41"/>
    </location>
</feature>
<organism evidence="3 4">
    <name type="scientific">Paenarthrobacter aurescens</name>
    <name type="common">Arthrobacter aurescens</name>
    <dbReference type="NCBI Taxonomy" id="43663"/>
    <lineage>
        <taxon>Bacteria</taxon>
        <taxon>Bacillati</taxon>
        <taxon>Actinomycetota</taxon>
        <taxon>Actinomycetes</taxon>
        <taxon>Micrococcales</taxon>
        <taxon>Micrococcaceae</taxon>
        <taxon>Paenarthrobacter</taxon>
    </lineage>
</organism>
<evidence type="ECO:0000256" key="1">
    <source>
        <dbReference type="SAM" id="Phobius"/>
    </source>
</evidence>
<proteinExistence type="predicted"/>
<name>A0A4Y3N8T5_PAEAU</name>
<accession>A0A4Y3N8T5</accession>
<keyword evidence="3" id="KW-0282">Flagellum</keyword>
<keyword evidence="1" id="KW-0812">Transmembrane</keyword>